<accession>A0AB39BDF7</accession>
<dbReference type="EMBL" id="CP162511">
    <property type="protein sequence ID" value="XDI04474.1"/>
    <property type="molecule type" value="Genomic_DNA"/>
</dbReference>
<dbReference type="RefSeq" id="WP_368496874.1">
    <property type="nucleotide sequence ID" value="NZ_CP162511.1"/>
</dbReference>
<gene>
    <name evidence="1" type="ORF">ABFY20_14195</name>
</gene>
<reference evidence="1" key="1">
    <citation type="submission" date="2024-05" db="EMBL/GenBank/DDBJ databases">
        <title>Herbiconiux sp. A18JL235.</title>
        <authorList>
            <person name="Zhang G."/>
        </authorList>
    </citation>
    <scope>NUCLEOTIDE SEQUENCE</scope>
    <source>
        <strain evidence="1">A18JL235</strain>
    </source>
</reference>
<dbReference type="AlphaFoldDB" id="A0AB39BDF7"/>
<protein>
    <submittedName>
        <fullName evidence="1">Uncharacterized protein</fullName>
    </submittedName>
</protein>
<name>A0AB39BDF7_9MICO</name>
<organism evidence="1">
    <name type="scientific">Herbiconiux sp. A18JL235</name>
    <dbReference type="NCBI Taxonomy" id="3152363"/>
    <lineage>
        <taxon>Bacteria</taxon>
        <taxon>Bacillati</taxon>
        <taxon>Actinomycetota</taxon>
        <taxon>Actinomycetes</taxon>
        <taxon>Micrococcales</taxon>
        <taxon>Microbacteriaceae</taxon>
        <taxon>Herbiconiux</taxon>
    </lineage>
</organism>
<proteinExistence type="predicted"/>
<evidence type="ECO:0000313" key="1">
    <source>
        <dbReference type="EMBL" id="XDI04474.1"/>
    </source>
</evidence>
<sequence length="74" mass="8037">MVGLAEGFVRQVLDLQLELRDDRGGPYEWRTATSGGMVLPEEVMLAFDGRLSEGARELRLVVAASGDVVMSVTL</sequence>